<comment type="caution">
    <text evidence="1">The sequence shown here is derived from an EMBL/GenBank/DDBJ whole genome shotgun (WGS) entry which is preliminary data.</text>
</comment>
<dbReference type="RefSeq" id="WP_011047149.1">
    <property type="nucleotide sequence ID" value="NZ_CP076685.1"/>
</dbReference>
<gene>
    <name evidence="1" type="ORF">HW564_02765</name>
</gene>
<evidence type="ECO:0000313" key="1">
    <source>
        <dbReference type="EMBL" id="NVK95829.1"/>
    </source>
</evidence>
<dbReference type="AlphaFoldDB" id="A0A850LDM4"/>
<proteinExistence type="predicted"/>
<name>A0A850LDM4_9RHOB</name>
<evidence type="ECO:0008006" key="3">
    <source>
        <dbReference type="Google" id="ProtNLM"/>
    </source>
</evidence>
<accession>A0A850LDM4</accession>
<protein>
    <recommendedName>
        <fullName evidence="3">DNA adenine methylase</fullName>
    </recommendedName>
</protein>
<sequence length="60" mass="6957">MSFGHPQGKTRAVIERIETIDHQTYFEPFVGMGGVFSHRTWRPRLEVVNDLNGEHVFLLC</sequence>
<dbReference type="Gene3D" id="3.40.50.150">
    <property type="entry name" value="Vaccinia Virus protein VP39"/>
    <property type="match status" value="1"/>
</dbReference>
<dbReference type="EMBL" id="JABXIY010000008">
    <property type="protein sequence ID" value="NVK95829.1"/>
    <property type="molecule type" value="Genomic_DNA"/>
</dbReference>
<dbReference type="InterPro" id="IPR029063">
    <property type="entry name" value="SAM-dependent_MTases_sf"/>
</dbReference>
<reference evidence="1 2" key="1">
    <citation type="journal article" date="2020" name="Proc. Natl. Acad. Sci. U.S.A.">
        <title>Ecological drivers of bacterial community assembly in synthetic phycospheres.</title>
        <authorList>
            <person name="Fu H."/>
            <person name="Uchimiya M."/>
            <person name="Gore J."/>
            <person name="Moran M.A."/>
        </authorList>
    </citation>
    <scope>NUCLEOTIDE SEQUENCE [LARGE SCALE GENOMIC DNA]</scope>
    <source>
        <strain evidence="1">HF-Din03</strain>
    </source>
</reference>
<dbReference type="Proteomes" id="UP000565723">
    <property type="component" value="Unassembled WGS sequence"/>
</dbReference>
<organism evidence="1 2">
    <name type="scientific">Ruegeria pomeroyi</name>
    <dbReference type="NCBI Taxonomy" id="89184"/>
    <lineage>
        <taxon>Bacteria</taxon>
        <taxon>Pseudomonadati</taxon>
        <taxon>Pseudomonadota</taxon>
        <taxon>Alphaproteobacteria</taxon>
        <taxon>Rhodobacterales</taxon>
        <taxon>Roseobacteraceae</taxon>
        <taxon>Ruegeria</taxon>
    </lineage>
</organism>
<evidence type="ECO:0000313" key="2">
    <source>
        <dbReference type="Proteomes" id="UP000565723"/>
    </source>
</evidence>